<keyword evidence="7" id="KW-0732">Signal</keyword>
<dbReference type="Proteomes" id="UP001239445">
    <property type="component" value="Unassembled WGS sequence"/>
</dbReference>
<evidence type="ECO:0000256" key="2">
    <source>
        <dbReference type="ARBA" id="ARBA00022692"/>
    </source>
</evidence>
<dbReference type="SMART" id="SM00321">
    <property type="entry name" value="WSC"/>
    <property type="match status" value="1"/>
</dbReference>
<dbReference type="EMBL" id="MU839840">
    <property type="protein sequence ID" value="KAK1752137.1"/>
    <property type="molecule type" value="Genomic_DNA"/>
</dbReference>
<dbReference type="PANTHER" id="PTHR15549:SF31">
    <property type="entry name" value="WSC DOMAIN-CONTAINING PROTEIN"/>
    <property type="match status" value="1"/>
</dbReference>
<evidence type="ECO:0000256" key="4">
    <source>
        <dbReference type="ARBA" id="ARBA00023136"/>
    </source>
</evidence>
<dbReference type="Pfam" id="PF01822">
    <property type="entry name" value="WSC"/>
    <property type="match status" value="1"/>
</dbReference>
<feature type="compositionally biased region" description="Polar residues" evidence="5">
    <location>
        <begin position="123"/>
        <end position="143"/>
    </location>
</feature>
<reference evidence="9" key="1">
    <citation type="submission" date="2023-06" db="EMBL/GenBank/DDBJ databases">
        <title>Genome-scale phylogeny and comparative genomics of the fungal order Sordariales.</title>
        <authorList>
            <consortium name="Lawrence Berkeley National Laboratory"/>
            <person name="Hensen N."/>
            <person name="Bonometti L."/>
            <person name="Westerberg I."/>
            <person name="Brannstrom I.O."/>
            <person name="Guillou S."/>
            <person name="Cros-Aarteil S."/>
            <person name="Calhoun S."/>
            <person name="Haridas S."/>
            <person name="Kuo A."/>
            <person name="Mondo S."/>
            <person name="Pangilinan J."/>
            <person name="Riley R."/>
            <person name="Labutti K."/>
            <person name="Andreopoulos B."/>
            <person name="Lipzen A."/>
            <person name="Chen C."/>
            <person name="Yanf M."/>
            <person name="Daum C."/>
            <person name="Ng V."/>
            <person name="Clum A."/>
            <person name="Steindorff A."/>
            <person name="Ohm R."/>
            <person name="Martin F."/>
            <person name="Silar P."/>
            <person name="Natvig D."/>
            <person name="Lalanne C."/>
            <person name="Gautier V."/>
            <person name="Ament-Velasquez S.L."/>
            <person name="Kruys A."/>
            <person name="Hutchinson M.I."/>
            <person name="Powell A.J."/>
            <person name="Barry K."/>
            <person name="Miller A.N."/>
            <person name="Grigoriev I.V."/>
            <person name="Debuchy R."/>
            <person name="Gladieux P."/>
            <person name="Thoren M.H."/>
            <person name="Johannesson H."/>
        </authorList>
    </citation>
    <scope>NUCLEOTIDE SEQUENCE</scope>
    <source>
        <strain evidence="9">PSN4</strain>
    </source>
</reference>
<feature type="region of interest" description="Disordered" evidence="5">
    <location>
        <begin position="283"/>
        <end position="304"/>
    </location>
</feature>
<feature type="region of interest" description="Disordered" evidence="5">
    <location>
        <begin position="123"/>
        <end position="144"/>
    </location>
</feature>
<sequence>MALLRAAHVWAAVGAIALLFGVVQGDPSIPVRYCAVVNTADMDAINSNFQSQGRCFNNCTSLNFPLAVVQEKNCWCANLVPARQDQKPLTSCQEPCPGYPSDYCGGIGTFGYMQLANPLGTASPGTTNAKSSSSVNDDVSPTATPSVQTVTVGGVVKTVTATPSATGETSPATMSTSNGGLAGGAIAGIVIGVLLLGAAMAALFFFMCYRNKRRKDTEGLFTSSRRGSSPGMLETPKTGDLSEAPRFGVGVTHAATWDMNQSSKRRSNLMPVDPRLDPFAKGIYAGPQNKSHESINSLQDNHDYSRRIQEAPRVLRAMNPDPDD</sequence>
<dbReference type="InterPro" id="IPR002889">
    <property type="entry name" value="WSC_carb-bd"/>
</dbReference>
<dbReference type="PANTHER" id="PTHR15549">
    <property type="entry name" value="PAIRED IMMUNOGLOBULIN-LIKE TYPE 2 RECEPTOR"/>
    <property type="match status" value="1"/>
</dbReference>
<gene>
    <name evidence="9" type="ORF">QBC47DRAFT_389826</name>
</gene>
<accession>A0AAJ0B8J5</accession>
<keyword evidence="10" id="KW-1185">Reference proteome</keyword>
<keyword evidence="4 6" id="KW-0472">Membrane</keyword>
<protein>
    <recommendedName>
        <fullName evidence="8">WSC domain-containing protein</fullName>
    </recommendedName>
</protein>
<evidence type="ECO:0000313" key="9">
    <source>
        <dbReference type="EMBL" id="KAK1752137.1"/>
    </source>
</evidence>
<evidence type="ECO:0000256" key="5">
    <source>
        <dbReference type="SAM" id="MobiDB-lite"/>
    </source>
</evidence>
<dbReference type="GO" id="GO:0016020">
    <property type="term" value="C:membrane"/>
    <property type="evidence" value="ECO:0007669"/>
    <property type="project" value="UniProtKB-SubCell"/>
</dbReference>
<comment type="caution">
    <text evidence="9">The sequence shown here is derived from an EMBL/GenBank/DDBJ whole genome shotgun (WGS) entry which is preliminary data.</text>
</comment>
<evidence type="ECO:0000256" key="3">
    <source>
        <dbReference type="ARBA" id="ARBA00022989"/>
    </source>
</evidence>
<dbReference type="GO" id="GO:0071944">
    <property type="term" value="C:cell periphery"/>
    <property type="evidence" value="ECO:0007669"/>
    <property type="project" value="UniProtKB-ARBA"/>
</dbReference>
<feature type="region of interest" description="Disordered" evidence="5">
    <location>
        <begin position="220"/>
        <end position="245"/>
    </location>
</feature>
<feature type="domain" description="WSC" evidence="8">
    <location>
        <begin position="28"/>
        <end position="116"/>
    </location>
</feature>
<feature type="signal peptide" evidence="7">
    <location>
        <begin position="1"/>
        <end position="25"/>
    </location>
</feature>
<proteinExistence type="predicted"/>
<name>A0AAJ0B8J5_9PEZI</name>
<feature type="transmembrane region" description="Helical" evidence="6">
    <location>
        <begin position="181"/>
        <end position="206"/>
    </location>
</feature>
<evidence type="ECO:0000259" key="8">
    <source>
        <dbReference type="PROSITE" id="PS51212"/>
    </source>
</evidence>
<evidence type="ECO:0000256" key="7">
    <source>
        <dbReference type="SAM" id="SignalP"/>
    </source>
</evidence>
<organism evidence="9 10">
    <name type="scientific">Echria macrotheca</name>
    <dbReference type="NCBI Taxonomy" id="438768"/>
    <lineage>
        <taxon>Eukaryota</taxon>
        <taxon>Fungi</taxon>
        <taxon>Dikarya</taxon>
        <taxon>Ascomycota</taxon>
        <taxon>Pezizomycotina</taxon>
        <taxon>Sordariomycetes</taxon>
        <taxon>Sordariomycetidae</taxon>
        <taxon>Sordariales</taxon>
        <taxon>Schizotheciaceae</taxon>
        <taxon>Echria</taxon>
    </lineage>
</organism>
<evidence type="ECO:0000256" key="1">
    <source>
        <dbReference type="ARBA" id="ARBA00004167"/>
    </source>
</evidence>
<keyword evidence="3 6" id="KW-1133">Transmembrane helix</keyword>
<evidence type="ECO:0000313" key="10">
    <source>
        <dbReference type="Proteomes" id="UP001239445"/>
    </source>
</evidence>
<evidence type="ECO:0000256" key="6">
    <source>
        <dbReference type="SAM" id="Phobius"/>
    </source>
</evidence>
<feature type="chain" id="PRO_5042542843" description="WSC domain-containing protein" evidence="7">
    <location>
        <begin position="26"/>
        <end position="324"/>
    </location>
</feature>
<dbReference type="PROSITE" id="PS51212">
    <property type="entry name" value="WSC"/>
    <property type="match status" value="1"/>
</dbReference>
<keyword evidence="2 6" id="KW-0812">Transmembrane</keyword>
<dbReference type="InterPro" id="IPR051694">
    <property type="entry name" value="Immunoregulatory_rcpt-like"/>
</dbReference>
<comment type="subcellular location">
    <subcellularLocation>
        <location evidence="1">Membrane</location>
        <topology evidence="1">Single-pass membrane protein</topology>
    </subcellularLocation>
</comment>
<dbReference type="AlphaFoldDB" id="A0AAJ0B8J5"/>